<dbReference type="AlphaFoldDB" id="K0TG70"/>
<accession>K0TG70</accession>
<comment type="caution">
    <text evidence="2">The sequence shown here is derived from an EMBL/GenBank/DDBJ whole genome shotgun (WGS) entry which is preliminary data.</text>
</comment>
<protein>
    <submittedName>
        <fullName evidence="2">Uncharacterized protein</fullName>
    </submittedName>
</protein>
<dbReference type="EMBL" id="AGNL01009949">
    <property type="protein sequence ID" value="EJK69522.1"/>
    <property type="molecule type" value="Genomic_DNA"/>
</dbReference>
<proteinExistence type="predicted"/>
<name>K0TG70_THAOC</name>
<reference evidence="2 3" key="1">
    <citation type="journal article" date="2012" name="Genome Biol.">
        <title>Genome and low-iron response of an oceanic diatom adapted to chronic iron limitation.</title>
        <authorList>
            <person name="Lommer M."/>
            <person name="Specht M."/>
            <person name="Roy A.S."/>
            <person name="Kraemer L."/>
            <person name="Andreson R."/>
            <person name="Gutowska M.A."/>
            <person name="Wolf J."/>
            <person name="Bergner S.V."/>
            <person name="Schilhabel M.B."/>
            <person name="Klostermeier U.C."/>
            <person name="Beiko R.G."/>
            <person name="Rosenstiel P."/>
            <person name="Hippler M."/>
            <person name="Laroche J."/>
        </authorList>
    </citation>
    <scope>NUCLEOTIDE SEQUENCE [LARGE SCALE GENOMIC DNA]</scope>
    <source>
        <strain evidence="2 3">CCMP1005</strain>
    </source>
</reference>
<feature type="compositionally biased region" description="Basic and acidic residues" evidence="1">
    <location>
        <begin position="15"/>
        <end position="24"/>
    </location>
</feature>
<dbReference type="Proteomes" id="UP000266841">
    <property type="component" value="Unassembled WGS sequence"/>
</dbReference>
<evidence type="ECO:0000256" key="1">
    <source>
        <dbReference type="SAM" id="MobiDB-lite"/>
    </source>
</evidence>
<organism evidence="2 3">
    <name type="scientific">Thalassiosira oceanica</name>
    <name type="common">Marine diatom</name>
    <dbReference type="NCBI Taxonomy" id="159749"/>
    <lineage>
        <taxon>Eukaryota</taxon>
        <taxon>Sar</taxon>
        <taxon>Stramenopiles</taxon>
        <taxon>Ochrophyta</taxon>
        <taxon>Bacillariophyta</taxon>
        <taxon>Coscinodiscophyceae</taxon>
        <taxon>Thalassiosirophycidae</taxon>
        <taxon>Thalassiosirales</taxon>
        <taxon>Thalassiosiraceae</taxon>
        <taxon>Thalassiosira</taxon>
    </lineage>
</organism>
<feature type="non-terminal residue" evidence="2">
    <location>
        <position position="114"/>
    </location>
</feature>
<evidence type="ECO:0000313" key="2">
    <source>
        <dbReference type="EMBL" id="EJK69522.1"/>
    </source>
</evidence>
<gene>
    <name evidence="2" type="ORF">THAOC_09211</name>
</gene>
<sequence length="114" mass="12381">MRRCNACSGQRNRPSGREPPRRDSQPQSTPAPVKGTVLVDVNLLAETPNSQPIDPCSGQRNRPSGREPPRRDSPNQSTPAPVKGTVLVDVNLLAETPNSQPTNRPLLRSKEPSV</sequence>
<feature type="region of interest" description="Disordered" evidence="1">
    <location>
        <begin position="1"/>
        <end position="114"/>
    </location>
</feature>
<feature type="compositionally biased region" description="Basic and acidic residues" evidence="1">
    <location>
        <begin position="64"/>
        <end position="73"/>
    </location>
</feature>
<evidence type="ECO:0000313" key="3">
    <source>
        <dbReference type="Proteomes" id="UP000266841"/>
    </source>
</evidence>
<feature type="compositionally biased region" description="Polar residues" evidence="1">
    <location>
        <begin position="47"/>
        <end position="62"/>
    </location>
</feature>
<keyword evidence="3" id="KW-1185">Reference proteome</keyword>